<proteinExistence type="predicted"/>
<accession>A0A6M3IMZ4</accession>
<gene>
    <name evidence="2" type="ORF">MM415B01400_0011</name>
</gene>
<feature type="region of interest" description="Disordered" evidence="1">
    <location>
        <begin position="1"/>
        <end position="24"/>
    </location>
</feature>
<feature type="compositionally biased region" description="Gly residues" evidence="1">
    <location>
        <begin position="1"/>
        <end position="19"/>
    </location>
</feature>
<dbReference type="EMBL" id="MT141342">
    <property type="protein sequence ID" value="QJA58856.1"/>
    <property type="molecule type" value="Genomic_DNA"/>
</dbReference>
<dbReference type="InterPro" id="IPR027417">
    <property type="entry name" value="P-loop_NTPase"/>
</dbReference>
<dbReference type="Gene3D" id="3.30.420.280">
    <property type="match status" value="1"/>
</dbReference>
<reference evidence="2" key="1">
    <citation type="submission" date="2020-03" db="EMBL/GenBank/DDBJ databases">
        <title>The deep terrestrial virosphere.</title>
        <authorList>
            <person name="Holmfeldt K."/>
            <person name="Nilsson E."/>
            <person name="Simone D."/>
            <person name="Lopez-Fernandez M."/>
            <person name="Wu X."/>
            <person name="de Brujin I."/>
            <person name="Lundin D."/>
            <person name="Andersson A."/>
            <person name="Bertilsson S."/>
            <person name="Dopson M."/>
        </authorList>
    </citation>
    <scope>NUCLEOTIDE SEQUENCE</scope>
    <source>
        <strain evidence="2">MM415B01400</strain>
    </source>
</reference>
<dbReference type="Gene3D" id="3.40.50.300">
    <property type="entry name" value="P-loop containing nucleotide triphosphate hydrolases"/>
    <property type="match status" value="1"/>
</dbReference>
<evidence type="ECO:0000313" key="2">
    <source>
        <dbReference type="EMBL" id="QJA58856.1"/>
    </source>
</evidence>
<name>A0A6M3IMZ4_9ZZZZ</name>
<organism evidence="2">
    <name type="scientific">viral metagenome</name>
    <dbReference type="NCBI Taxonomy" id="1070528"/>
    <lineage>
        <taxon>unclassified sequences</taxon>
        <taxon>metagenomes</taxon>
        <taxon>organismal metagenomes</taxon>
    </lineage>
</organism>
<dbReference type="Pfam" id="PF03237">
    <property type="entry name" value="Terminase_6N"/>
    <property type="match status" value="1"/>
</dbReference>
<evidence type="ECO:0000256" key="1">
    <source>
        <dbReference type="SAM" id="MobiDB-lite"/>
    </source>
</evidence>
<protein>
    <submittedName>
        <fullName evidence="2">Putative terminase</fullName>
    </submittedName>
</protein>
<dbReference type="AlphaFoldDB" id="A0A6M3IMZ4"/>
<sequence>MEGGAGGVQLGERGGGVKVTGGKRSVIDGRGSGNAEGIMVAEVKVKKAAYKPFFEKDEKNHKVIVRLHKAQQKAIQTERRFILMSGGHQSGKTCLGPYWLLKEMKKSGPGDYLAVTATFPLLNMKMLPEFLGVFRDTFKLGTFRASPTPVFYMNDGVTRVIFGSAANAESIESATALGAWIDEGGQDQFPRQTWEAVQRRLSVNRGRVLLTTTPYNLGWVKQEFYDRWKDGDPDYEVIQFDSIDNPAFPKEEYERYRRTLPTWKFDMFLRGRFTRPAGIIYDKWDDSVCRIPRFSINPTWPRYVGHDFGPINMAAIWLANDPATGIFYAYREYHKPGEAAAGHAQEWKEMSKGEVIMKRTGGAPSENDWRRSFAQAGWPITQPINRDVEMGIDRVYGLTTENKLFIFDDMVETLNEIMSYSRKLDDNYQPTRQIDDKQKWHIMDALRYIASEFSPDRRDLRVDEQRDVIKVMTSGAR</sequence>